<feature type="region of interest" description="Disordered" evidence="1">
    <location>
        <begin position="1"/>
        <end position="39"/>
    </location>
</feature>
<dbReference type="Proteomes" id="UP000076722">
    <property type="component" value="Unassembled WGS sequence"/>
</dbReference>
<organism evidence="2 3">
    <name type="scientific">Sistotremastrum niveocremeum HHB9708</name>
    <dbReference type="NCBI Taxonomy" id="1314777"/>
    <lineage>
        <taxon>Eukaryota</taxon>
        <taxon>Fungi</taxon>
        <taxon>Dikarya</taxon>
        <taxon>Basidiomycota</taxon>
        <taxon>Agaricomycotina</taxon>
        <taxon>Agaricomycetes</taxon>
        <taxon>Sistotremastrales</taxon>
        <taxon>Sistotremastraceae</taxon>
        <taxon>Sertulicium</taxon>
        <taxon>Sertulicium niveocremeum</taxon>
    </lineage>
</organism>
<name>A0A164N9K5_9AGAM</name>
<evidence type="ECO:0000256" key="1">
    <source>
        <dbReference type="SAM" id="MobiDB-lite"/>
    </source>
</evidence>
<protein>
    <submittedName>
        <fullName evidence="2">Uncharacterized protein</fullName>
    </submittedName>
</protein>
<keyword evidence="3" id="KW-1185">Reference proteome</keyword>
<evidence type="ECO:0000313" key="2">
    <source>
        <dbReference type="EMBL" id="KZS87485.1"/>
    </source>
</evidence>
<accession>A0A164N9K5</accession>
<reference evidence="2 3" key="1">
    <citation type="journal article" date="2016" name="Mol. Biol. Evol.">
        <title>Comparative Genomics of Early-Diverging Mushroom-Forming Fungi Provides Insights into the Origins of Lignocellulose Decay Capabilities.</title>
        <authorList>
            <person name="Nagy L.G."/>
            <person name="Riley R."/>
            <person name="Tritt A."/>
            <person name="Adam C."/>
            <person name="Daum C."/>
            <person name="Floudas D."/>
            <person name="Sun H."/>
            <person name="Yadav J.S."/>
            <person name="Pangilinan J."/>
            <person name="Larsson K.H."/>
            <person name="Matsuura K."/>
            <person name="Barry K."/>
            <person name="Labutti K."/>
            <person name="Kuo R."/>
            <person name="Ohm R.A."/>
            <person name="Bhattacharya S.S."/>
            <person name="Shirouzu T."/>
            <person name="Yoshinaga Y."/>
            <person name="Martin F.M."/>
            <person name="Grigoriev I.V."/>
            <person name="Hibbett D.S."/>
        </authorList>
    </citation>
    <scope>NUCLEOTIDE SEQUENCE [LARGE SCALE GENOMIC DNA]</scope>
    <source>
        <strain evidence="2 3">HHB9708</strain>
    </source>
</reference>
<evidence type="ECO:0000313" key="3">
    <source>
        <dbReference type="Proteomes" id="UP000076722"/>
    </source>
</evidence>
<proteinExistence type="predicted"/>
<sequence>MSPPSHQIHAANASSWTSTPGRRLRTTEKHNNDAGYPAEVQADDEPWNIISSPSVSYGIFVSGDPILDSNPRNVGSFAHGIVQQNPMYSNSYNPTITSSSPPIIDSTNSYPYHQFLVGAESAASNPIDFLNFRQLQNPDERRQSESRDDWVCLTNVPGASSILQQDIPTNTPQDMEMQDFSGPRSIASPPPVTLVEAKPSPPQPDPKIIKANTDKRNKRNRIENKARKRVQDIETAHARVAEAFHASSRFDGFGPPLDQKTKINTLRYNLHLLKLLCVVYPTFNDLSRKINGVSPLAPDHEKQQAFSEVQMMFRFCQKDVEAAYLGKGATDDGIVAEILAEL</sequence>
<dbReference type="EMBL" id="KV419449">
    <property type="protein sequence ID" value="KZS87485.1"/>
    <property type="molecule type" value="Genomic_DNA"/>
</dbReference>
<dbReference type="AlphaFoldDB" id="A0A164N9K5"/>
<gene>
    <name evidence="2" type="ORF">SISNIDRAFT_470955</name>
</gene>